<feature type="domain" description="Aminoglycoside phosphotransferase" evidence="1">
    <location>
        <begin position="346"/>
        <end position="527"/>
    </location>
</feature>
<dbReference type="OrthoDB" id="5424973at2759"/>
<dbReference type="Proteomes" id="UP000223968">
    <property type="component" value="Unassembled WGS sequence"/>
</dbReference>
<dbReference type="EMBL" id="PDNB01000194">
    <property type="protein sequence ID" value="PGG99930.1"/>
    <property type="molecule type" value="Genomic_DNA"/>
</dbReference>
<dbReference type="InterPro" id="IPR002575">
    <property type="entry name" value="Aminoglycoside_PTrfase"/>
</dbReference>
<dbReference type="STRING" id="1447875.A0A2B7WTY6"/>
<reference evidence="2 3" key="1">
    <citation type="submission" date="2017-10" db="EMBL/GenBank/DDBJ databases">
        <title>Comparative genomics in systemic dimorphic fungi from Ajellomycetaceae.</title>
        <authorList>
            <person name="Munoz J.F."/>
            <person name="Mcewen J.G."/>
            <person name="Clay O.K."/>
            <person name="Cuomo C.A."/>
        </authorList>
    </citation>
    <scope>NUCLEOTIDE SEQUENCE [LARGE SCALE GENOMIC DNA]</scope>
    <source>
        <strain evidence="2 3">UAMH5409</strain>
    </source>
</reference>
<dbReference type="PANTHER" id="PTHR21310">
    <property type="entry name" value="AMINOGLYCOSIDE PHOSPHOTRANSFERASE-RELATED-RELATED"/>
    <property type="match status" value="1"/>
</dbReference>
<dbReference type="InterPro" id="IPR011009">
    <property type="entry name" value="Kinase-like_dom_sf"/>
</dbReference>
<keyword evidence="3" id="KW-1185">Reference proteome</keyword>
<dbReference type="PANTHER" id="PTHR21310:SF58">
    <property type="entry name" value="AMINOGLYCOSIDE PHOSPHOTRANSFERASE DOMAIN-CONTAINING PROTEIN"/>
    <property type="match status" value="1"/>
</dbReference>
<evidence type="ECO:0000259" key="1">
    <source>
        <dbReference type="Pfam" id="PF01636"/>
    </source>
</evidence>
<sequence>MAIPWNIRGSASQLFYQDKQSLQYKALLAITDVPHPERSILGAFIIHAEDPEEAARYFLRMTSGRDSQPPESVSQFLSRWKLVIGRFRPTQVTSSLSAKARMLIYGRDGGRCCLTHAAFKSHLDGDLRYVQMVPALLFLDPRNSEESALSGMLEVYLSTKSLENYRSTCPSMGSQEFERLDNIWLLSAQAFDAVKGGGVYFKGQNYSTHPDKTRRQTEGYKYFSSSRLVLENRTPELTPTLNEKWLEIHARFSKSLAWMEVQKHIDTSACTWTKTPGHSHRPTLPSHGGSKTPLYFPTLLPFFKWLLLSLPSPIRASIYDGLAWLGSRIYGPSLSMTVHNLPFGLYLRRGSLALAPKYHAEAHTLRMIEQKTSISAPRAIDVLETSRFWYFLMTSVPGRPIGQQLEPMTDGQLKQVVADLKGYIAELRAIPNDTATGFQICNSQGGGILDYRIPDSQREELQFKTEADFNKHLTDPFSYQIGNRAAVSHDISHDIVFTHSDLNPRNILGENGMITGIVDWKNAGFFPEYWEYTKTHYTVRGLI</sequence>
<dbReference type="Pfam" id="PF01636">
    <property type="entry name" value="APH"/>
    <property type="match status" value="1"/>
</dbReference>
<gene>
    <name evidence="2" type="ORF">AJ79_08367</name>
</gene>
<protein>
    <recommendedName>
        <fullName evidence="1">Aminoglycoside phosphotransferase domain-containing protein</fullName>
    </recommendedName>
</protein>
<accession>A0A2B7WTY6</accession>
<organism evidence="2 3">
    <name type="scientific">Helicocarpus griseus UAMH5409</name>
    <dbReference type="NCBI Taxonomy" id="1447875"/>
    <lineage>
        <taxon>Eukaryota</taxon>
        <taxon>Fungi</taxon>
        <taxon>Dikarya</taxon>
        <taxon>Ascomycota</taxon>
        <taxon>Pezizomycotina</taxon>
        <taxon>Eurotiomycetes</taxon>
        <taxon>Eurotiomycetidae</taxon>
        <taxon>Onygenales</taxon>
        <taxon>Ajellomycetaceae</taxon>
        <taxon>Helicocarpus</taxon>
    </lineage>
</organism>
<dbReference type="InterPro" id="IPR051678">
    <property type="entry name" value="AGP_Transferase"/>
</dbReference>
<name>A0A2B7WTY6_9EURO</name>
<proteinExistence type="predicted"/>
<evidence type="ECO:0000313" key="3">
    <source>
        <dbReference type="Proteomes" id="UP000223968"/>
    </source>
</evidence>
<dbReference type="AlphaFoldDB" id="A0A2B7WTY6"/>
<dbReference type="Gene3D" id="3.90.1200.10">
    <property type="match status" value="1"/>
</dbReference>
<dbReference type="SUPFAM" id="SSF56112">
    <property type="entry name" value="Protein kinase-like (PK-like)"/>
    <property type="match status" value="1"/>
</dbReference>
<evidence type="ECO:0000313" key="2">
    <source>
        <dbReference type="EMBL" id="PGG99930.1"/>
    </source>
</evidence>
<comment type="caution">
    <text evidence="2">The sequence shown here is derived from an EMBL/GenBank/DDBJ whole genome shotgun (WGS) entry which is preliminary data.</text>
</comment>